<reference evidence="1 2" key="1">
    <citation type="submission" date="2019-04" db="EMBL/GenBank/DDBJ databases">
        <title>Draft Whole-Genome sequence of the purple photosynthetic bacterium Rhodobacter capsulatus SP108 with an indigenous class A beta-lactamase.</title>
        <authorList>
            <person name="Robertson S."/>
            <person name="Meyer T.E."/>
            <person name="Kyndt J.A."/>
        </authorList>
    </citation>
    <scope>NUCLEOTIDE SEQUENCE [LARGE SCALE GENOMIC DNA]</scope>
    <source>
        <strain evidence="1 2">SP108</strain>
    </source>
</reference>
<accession>A0A4U1JJ69</accession>
<comment type="caution">
    <text evidence="1">The sequence shown here is derived from an EMBL/GenBank/DDBJ whole genome shotgun (WGS) entry which is preliminary data.</text>
</comment>
<dbReference type="AlphaFoldDB" id="A0A4U1JJ69"/>
<dbReference type="OrthoDB" id="9801824at2"/>
<sequence>MGEAVCLSATQREARRGLIVVGFDSAWMDNPKAPGAICAIRFDEAAVPQFVQPLLVGFDGALAFIAAERQGHRLCLVALDQPSIVPNDTGCRPAERVAASVMSFIGGGVQPANRSKAAMFGDAAPVWRFLKALGAVQDPMALPAVEAGLFLIEVFPALALPGFEPAFATRLGAPKYNPGHRRRFRIADWRAVCATLTRVAAGLGIAPMVAWAEAMGALETPRKADQDRLDAAICALVGLIWRDGGWPAAMIGDPRQGFIVTPVSEPTGARLERAARERQVPFELRPASEG</sequence>
<dbReference type="EMBL" id="SWJZ01000156">
    <property type="protein sequence ID" value="TKD12527.1"/>
    <property type="molecule type" value="Genomic_DNA"/>
</dbReference>
<name>A0A4U1JJ69_RHOCA</name>
<evidence type="ECO:0000313" key="1">
    <source>
        <dbReference type="EMBL" id="TKD12527.1"/>
    </source>
</evidence>
<organism evidence="1 2">
    <name type="scientific">Rhodobacter capsulatus</name>
    <name type="common">Rhodopseudomonas capsulata</name>
    <dbReference type="NCBI Taxonomy" id="1061"/>
    <lineage>
        <taxon>Bacteria</taxon>
        <taxon>Pseudomonadati</taxon>
        <taxon>Pseudomonadota</taxon>
        <taxon>Alphaproteobacteria</taxon>
        <taxon>Rhodobacterales</taxon>
        <taxon>Rhodobacter group</taxon>
        <taxon>Rhodobacter</taxon>
    </lineage>
</organism>
<gene>
    <name evidence="1" type="ORF">FBT96_20280</name>
</gene>
<proteinExistence type="predicted"/>
<dbReference type="InterPro" id="IPR007362">
    <property type="entry name" value="DUF429"/>
</dbReference>
<dbReference type="Pfam" id="PF04250">
    <property type="entry name" value="DUF429"/>
    <property type="match status" value="1"/>
</dbReference>
<dbReference type="PIRSF" id="PIRSF018008">
    <property type="entry name" value="UCP018008"/>
    <property type="match status" value="1"/>
</dbReference>
<dbReference type="InterPro" id="IPR008306">
    <property type="entry name" value="UCP018008"/>
</dbReference>
<dbReference type="Proteomes" id="UP000310597">
    <property type="component" value="Unassembled WGS sequence"/>
</dbReference>
<protein>
    <submittedName>
        <fullName evidence="1">DUF429 domain-containing protein</fullName>
    </submittedName>
</protein>
<evidence type="ECO:0000313" key="2">
    <source>
        <dbReference type="Proteomes" id="UP000310597"/>
    </source>
</evidence>